<dbReference type="Gene3D" id="1.20.120.1870">
    <property type="entry name" value="Fic/DOC protein, Fido domain"/>
    <property type="match status" value="1"/>
</dbReference>
<dbReference type="RefSeq" id="WP_099082162.1">
    <property type="nucleotide sequence ID" value="NZ_AWQQ01000017.1"/>
</dbReference>
<dbReference type="PIRSF" id="PIRSF018297">
    <property type="entry name" value="Doc"/>
    <property type="match status" value="1"/>
</dbReference>
<gene>
    <name evidence="2" type="ORF">P378_02900</name>
</gene>
<accession>A0A2C6MJ85</accession>
<proteinExistence type="predicted"/>
<protein>
    <submittedName>
        <fullName evidence="2">Death-on-curing protein</fullName>
    </submittedName>
</protein>
<evidence type="ECO:0000313" key="2">
    <source>
        <dbReference type="EMBL" id="PHJ39623.1"/>
    </source>
</evidence>
<organism evidence="2 3">
    <name type="scientific">Desulforamulus profundi</name>
    <dbReference type="NCBI Taxonomy" id="1383067"/>
    <lineage>
        <taxon>Bacteria</taxon>
        <taxon>Bacillati</taxon>
        <taxon>Bacillota</taxon>
        <taxon>Clostridia</taxon>
        <taxon>Eubacteriales</taxon>
        <taxon>Peptococcaceae</taxon>
        <taxon>Desulforamulus</taxon>
    </lineage>
</organism>
<dbReference type="GO" id="GO:0016301">
    <property type="term" value="F:kinase activity"/>
    <property type="evidence" value="ECO:0007669"/>
    <property type="project" value="InterPro"/>
</dbReference>
<keyword evidence="3" id="KW-1185">Reference proteome</keyword>
<feature type="domain" description="Fido" evidence="1">
    <location>
        <begin position="4"/>
        <end position="122"/>
    </location>
</feature>
<dbReference type="Pfam" id="PF02661">
    <property type="entry name" value="Fic"/>
    <property type="match status" value="1"/>
</dbReference>
<dbReference type="Proteomes" id="UP000222564">
    <property type="component" value="Unassembled WGS sequence"/>
</dbReference>
<dbReference type="NCBIfam" id="TIGR01550">
    <property type="entry name" value="DOC_P1"/>
    <property type="match status" value="1"/>
</dbReference>
<evidence type="ECO:0000313" key="3">
    <source>
        <dbReference type="Proteomes" id="UP000222564"/>
    </source>
</evidence>
<dbReference type="PROSITE" id="PS51459">
    <property type="entry name" value="FIDO"/>
    <property type="match status" value="1"/>
</dbReference>
<dbReference type="PANTHER" id="PTHR39426">
    <property type="entry name" value="HOMOLOGY TO DEATH-ON-CURING PROTEIN OF PHAGE P1"/>
    <property type="match status" value="1"/>
</dbReference>
<evidence type="ECO:0000259" key="1">
    <source>
        <dbReference type="PROSITE" id="PS51459"/>
    </source>
</evidence>
<reference evidence="2 3" key="1">
    <citation type="submission" date="2013-09" db="EMBL/GenBank/DDBJ databases">
        <title>Biodegradation of hydrocarbons in the deep terrestrial subsurface : characterization of a microbial consortium composed of two Desulfotomaculum species originating from a deep geological formation.</title>
        <authorList>
            <person name="Aullo T."/>
            <person name="Berlendis S."/>
            <person name="Lascourreges J.-F."/>
            <person name="Dessort D."/>
            <person name="Saint-Laurent S."/>
            <person name="Schraauwers B."/>
            <person name="Mas J."/>
            <person name="Magot M."/>
            <person name="Ranchou-Peyruse A."/>
        </authorList>
    </citation>
    <scope>NUCLEOTIDE SEQUENCE [LARGE SCALE GENOMIC DNA]</scope>
    <source>
        <strain evidence="2 3">Bs107</strain>
    </source>
</reference>
<dbReference type="InterPro" id="IPR036597">
    <property type="entry name" value="Fido-like_dom_sf"/>
</dbReference>
<comment type="caution">
    <text evidence="2">The sequence shown here is derived from an EMBL/GenBank/DDBJ whole genome shotgun (WGS) entry which is preliminary data.</text>
</comment>
<dbReference type="InterPro" id="IPR053737">
    <property type="entry name" value="Type_II_TA_Toxin"/>
</dbReference>
<dbReference type="InterPro" id="IPR003812">
    <property type="entry name" value="Fido"/>
</dbReference>
<dbReference type="AlphaFoldDB" id="A0A2C6MJ85"/>
<dbReference type="InterPro" id="IPR006440">
    <property type="entry name" value="Doc"/>
</dbReference>
<dbReference type="SUPFAM" id="SSF140931">
    <property type="entry name" value="Fic-like"/>
    <property type="match status" value="1"/>
</dbReference>
<dbReference type="OrthoDB" id="9802752at2"/>
<sequence>MKWLSIDYILKLHEKMVQRTGGAPGLRDIKLLQSAIYNAQATFDGQDLYPDIESKIAAVCYGVINNHPFVDGNKRMGIYLMLILLDYNDYRIEYVEDELVGLGFAIAEGILSKEYIARWIKKHSVTK</sequence>
<name>A0A2C6MJ85_9FIRM</name>
<dbReference type="PANTHER" id="PTHR39426:SF1">
    <property type="entry name" value="HOMOLOGY TO DEATH-ON-CURING PROTEIN OF PHAGE P1"/>
    <property type="match status" value="1"/>
</dbReference>
<dbReference type="EMBL" id="AWQQ01000017">
    <property type="protein sequence ID" value="PHJ39623.1"/>
    <property type="molecule type" value="Genomic_DNA"/>
</dbReference>